<organism evidence="2 3">
    <name type="scientific">Aquimarina addita</name>
    <dbReference type="NCBI Taxonomy" id="870485"/>
    <lineage>
        <taxon>Bacteria</taxon>
        <taxon>Pseudomonadati</taxon>
        <taxon>Bacteroidota</taxon>
        <taxon>Flavobacteriia</taxon>
        <taxon>Flavobacteriales</taxon>
        <taxon>Flavobacteriaceae</taxon>
        <taxon>Aquimarina</taxon>
    </lineage>
</organism>
<evidence type="ECO:0000259" key="1">
    <source>
        <dbReference type="Pfam" id="PF12804"/>
    </source>
</evidence>
<reference evidence="3" key="1">
    <citation type="journal article" date="2019" name="Int. J. Syst. Evol. Microbiol.">
        <title>The Global Catalogue of Microorganisms (GCM) 10K type strain sequencing project: providing services to taxonomists for standard genome sequencing and annotation.</title>
        <authorList>
            <consortium name="The Broad Institute Genomics Platform"/>
            <consortium name="The Broad Institute Genome Sequencing Center for Infectious Disease"/>
            <person name="Wu L."/>
            <person name="Ma J."/>
        </authorList>
    </citation>
    <scope>NUCLEOTIDE SEQUENCE [LARGE SCALE GENOMIC DNA]</scope>
    <source>
        <strain evidence="3">JCM 17106</strain>
    </source>
</reference>
<keyword evidence="3" id="KW-1185">Reference proteome</keyword>
<dbReference type="InterPro" id="IPR029044">
    <property type="entry name" value="Nucleotide-diphossugar_trans"/>
</dbReference>
<proteinExistence type="predicted"/>
<dbReference type="InterPro" id="IPR025877">
    <property type="entry name" value="MobA-like_NTP_Trfase"/>
</dbReference>
<dbReference type="RefSeq" id="WP_344926667.1">
    <property type="nucleotide sequence ID" value="NZ_BAABCW010000006.1"/>
</dbReference>
<dbReference type="PANTHER" id="PTHR43777:SF1">
    <property type="entry name" value="MOLYBDENUM COFACTOR CYTIDYLYLTRANSFERASE"/>
    <property type="match status" value="1"/>
</dbReference>
<dbReference type="CDD" id="cd04182">
    <property type="entry name" value="GT_2_like_f"/>
    <property type="match status" value="1"/>
</dbReference>
<keyword evidence="2" id="KW-0808">Transferase</keyword>
<evidence type="ECO:0000313" key="3">
    <source>
        <dbReference type="Proteomes" id="UP001500459"/>
    </source>
</evidence>
<gene>
    <name evidence="2" type="ORF">GCM10022393_18200</name>
</gene>
<name>A0ABP6UK62_9FLAO</name>
<comment type="caution">
    <text evidence="2">The sequence shown here is derived from an EMBL/GenBank/DDBJ whole genome shotgun (WGS) entry which is preliminary data.</text>
</comment>
<dbReference type="PANTHER" id="PTHR43777">
    <property type="entry name" value="MOLYBDENUM COFACTOR CYTIDYLYLTRANSFERASE"/>
    <property type="match status" value="1"/>
</dbReference>
<sequence>MAEPKIAHFILAAGASSRMGTPKQLLPWFKDTLITYEISKSIQLKNVKTYVILGANYEIIDKEIKDFAVTIIYNNNWQLGMGTSIRCGVQYILKEDKKFDAILITLVDQPMIDLIHLNELLLKWSTRSQSIIATKMEKGKGVPAIFPSSYFKDLLKLKNDYGARYLIKQYEDQVVSIAANAKTDDIDTIDQYKSLLEKVNMTTKQSK</sequence>
<dbReference type="Proteomes" id="UP001500459">
    <property type="component" value="Unassembled WGS sequence"/>
</dbReference>
<protein>
    <submittedName>
        <fullName evidence="2">NTP transferase domain-containing protein</fullName>
    </submittedName>
</protein>
<dbReference type="GO" id="GO:0016740">
    <property type="term" value="F:transferase activity"/>
    <property type="evidence" value="ECO:0007669"/>
    <property type="project" value="UniProtKB-KW"/>
</dbReference>
<feature type="domain" description="MobA-like NTP transferase" evidence="1">
    <location>
        <begin position="10"/>
        <end position="172"/>
    </location>
</feature>
<dbReference type="EMBL" id="BAABCW010000006">
    <property type="protein sequence ID" value="GAA3508095.1"/>
    <property type="molecule type" value="Genomic_DNA"/>
</dbReference>
<dbReference type="SUPFAM" id="SSF53448">
    <property type="entry name" value="Nucleotide-diphospho-sugar transferases"/>
    <property type="match status" value="1"/>
</dbReference>
<dbReference type="Pfam" id="PF12804">
    <property type="entry name" value="NTP_transf_3"/>
    <property type="match status" value="1"/>
</dbReference>
<evidence type="ECO:0000313" key="2">
    <source>
        <dbReference type="EMBL" id="GAA3508095.1"/>
    </source>
</evidence>
<dbReference type="Gene3D" id="3.90.550.10">
    <property type="entry name" value="Spore Coat Polysaccharide Biosynthesis Protein SpsA, Chain A"/>
    <property type="match status" value="1"/>
</dbReference>
<accession>A0ABP6UK62</accession>